<gene>
    <name evidence="8" type="ORF">VaNZ11_012533</name>
</gene>
<dbReference type="SUPFAM" id="SSF49785">
    <property type="entry name" value="Galactose-binding domain-like"/>
    <property type="match status" value="1"/>
</dbReference>
<dbReference type="InterPro" id="IPR013783">
    <property type="entry name" value="Ig-like_fold"/>
</dbReference>
<dbReference type="InterPro" id="IPR011013">
    <property type="entry name" value="Gal_mutarotase_sf_dom"/>
</dbReference>
<dbReference type="Pfam" id="PF02837">
    <property type="entry name" value="Glyco_hydro_2_N"/>
    <property type="match status" value="1"/>
</dbReference>
<dbReference type="PANTHER" id="PTHR46323">
    <property type="entry name" value="BETA-GALACTOSIDASE"/>
    <property type="match status" value="1"/>
</dbReference>
<dbReference type="SUPFAM" id="SSF51445">
    <property type="entry name" value="(Trans)glycosidases"/>
    <property type="match status" value="1"/>
</dbReference>
<sequence length="1340" mass="143704">MRGARPNTAVPDWENPAVLGINKRVSHTALRSFRDLESAVVFFRPHVPGTNPTAHIVTEEVTQQYAATSQLLTVRNVAESPASGIRKLSGCDWKFKLFRNPGEVPPEFLEPDYPTSDWTQIPVPLNWECAGHGTPIYTNFVYPIPLDPPFVPALDNPTGCYRHCFKLQEGDVRPGDRVFLQFEGVDSAFYVWLNGSLVGFSKDSRLTAEFDVTCLLATEEQQNTLAVQVLRYSDATYLEDQDMWRLSGIHRDVQLLVKPAVHITDFTVSTPLTFEYGEDVGGGCDRAPGSLRGAKLEMDVLLEGPSAGALAECSIVAHILDEHGRPVTTSSGPLPPLSARVEAGRWYGADTTGHASRVSAGVGGVARLSADALALLGAPSPADSAAGSGGLRLWSAEDPALYYLVLELRHATHGSLEFESCQLGFRHTEVRHARLLHNGHPVMLRGVNRHEWDERRGKALTEEHMIRDILLMKQNNFNAVRCSHYPNVVRWYELCAHYGLYVVDEANLETHGFDPAFVDNQSNPANNPAWAPAFLDRAMGMYGRDKNQPAVLMWSLGNEAGYGPAHLAMAGYLRARDRSRPIHYEGGGSRTPATDIIPPMYARPSQLQALTALVDRGEERRPIMLCEYAHSMGNSTGNLDQYWAAFDSHPSLAGGFIWDWADQCLRATATRTDGSKVDYWAYGGDFGDVPNDGQFCCNGLVFPDRSPHPALYEAKAVMAPIAFAWKDENGGDGGCGGGSDAATALTLRVRNKYDICTASNIAVQWRLLLNGKPLTHPGLGTVAGPVHAVHAPVDPAIATTPSPLLDGGWYDGGSTAPMPPRSVSVLQLQTSTEALTEVLREAATASAAAAAGTLSRVGSGIRLEAHFEVRAVLRSSVRWAEAGHVVAHQQLPLPKRVDLGPAQRAAAAVLTNAAAATASFAAAAASLPHLQCNQDPSSGTVTIHQAGSNGLHIRICGSSGCIESYSVGDSELLAAPLEPCFFRACTDNDRGGTCGSSYAARWVAAGLDRLWPYGPVKVEVLEASKGVASGGVGSSTAVSGSVRIRASCTLRPGQQKAGSGAEAQEGVGIGEMGGTHWFAVLDSPSPATTFAIARQSAVVAEEPRAAAAVDTEGEIRIEATYDVQPTGQVHIAWRMDTCDALPAPLTAGLIPSLPRVGVRGAAPTRLGSVSWLGGGPHECYWDRKASAHIGQYGAAVREMRVPYVFPQESGGRADVRWIALLPGSGSQGPGLAVLSATPPPAPYLQVSVSEHSMEAIHAARHEYEISTARDGRTFFHLDHLHMGVGGDDSWSPTVHPEFLIPPAVYEWQMVLAPCTTSLDVEWNYCVLRNVGMEAAGAVGL</sequence>
<protein>
    <recommendedName>
        <fullName evidence="3">beta-galactosidase</fullName>
        <ecNumber evidence="3">3.2.1.23</ecNumber>
    </recommendedName>
    <alternativeName>
        <fullName evidence="6">Lactase</fullName>
    </alternativeName>
</protein>
<comment type="similarity">
    <text evidence="2">Belongs to the glycosyl hydrolase 2 family.</text>
</comment>
<dbReference type="InterPro" id="IPR006104">
    <property type="entry name" value="Glyco_hydro_2_N"/>
</dbReference>
<dbReference type="InterPro" id="IPR032312">
    <property type="entry name" value="LacZ_4"/>
</dbReference>
<dbReference type="InterPro" id="IPR008979">
    <property type="entry name" value="Galactose-bd-like_sf"/>
</dbReference>
<comment type="caution">
    <text evidence="8">The sequence shown here is derived from an EMBL/GenBank/DDBJ whole genome shotgun (WGS) entry which is preliminary data.</text>
</comment>
<dbReference type="InterPro" id="IPR050347">
    <property type="entry name" value="Bact_Beta-galactosidase"/>
</dbReference>
<reference evidence="8 9" key="1">
    <citation type="journal article" date="2023" name="IScience">
        <title>Expanded male sex-determining region conserved during the evolution of homothallism in the green alga Volvox.</title>
        <authorList>
            <person name="Yamamoto K."/>
            <person name="Matsuzaki R."/>
            <person name="Mahakham W."/>
            <person name="Heman W."/>
            <person name="Sekimoto H."/>
            <person name="Kawachi M."/>
            <person name="Minakuchi Y."/>
            <person name="Toyoda A."/>
            <person name="Nozaki H."/>
        </authorList>
    </citation>
    <scope>NUCLEOTIDE SEQUENCE [LARGE SCALE GENOMIC DNA]</scope>
    <source>
        <strain evidence="8 9">NIES-4468</strain>
    </source>
</reference>
<evidence type="ECO:0000313" key="8">
    <source>
        <dbReference type="EMBL" id="GLI68193.1"/>
    </source>
</evidence>
<evidence type="ECO:0000256" key="1">
    <source>
        <dbReference type="ARBA" id="ARBA00001412"/>
    </source>
</evidence>
<dbReference type="SUPFAM" id="SSF49303">
    <property type="entry name" value="beta-Galactosidase/glucuronidase domain"/>
    <property type="match status" value="2"/>
</dbReference>
<keyword evidence="4" id="KW-0378">Hydrolase</keyword>
<dbReference type="PANTHER" id="PTHR46323:SF2">
    <property type="entry name" value="BETA-GALACTOSIDASE"/>
    <property type="match status" value="1"/>
</dbReference>
<dbReference type="Pfam" id="PF16353">
    <property type="entry name" value="LacZ_4"/>
    <property type="match status" value="1"/>
</dbReference>
<evidence type="ECO:0000256" key="2">
    <source>
        <dbReference type="ARBA" id="ARBA00007401"/>
    </source>
</evidence>
<feature type="domain" description="Beta galactosidase small chain/" evidence="7">
    <location>
        <begin position="945"/>
        <end position="1312"/>
    </location>
</feature>
<dbReference type="InterPro" id="IPR004199">
    <property type="entry name" value="B-gal_small/dom_5"/>
</dbReference>
<evidence type="ECO:0000259" key="7">
    <source>
        <dbReference type="SMART" id="SM01038"/>
    </source>
</evidence>
<dbReference type="InterPro" id="IPR014718">
    <property type="entry name" value="GH-type_carb-bd"/>
</dbReference>
<evidence type="ECO:0000256" key="5">
    <source>
        <dbReference type="ARBA" id="ARBA00023295"/>
    </source>
</evidence>
<evidence type="ECO:0000256" key="6">
    <source>
        <dbReference type="ARBA" id="ARBA00032230"/>
    </source>
</evidence>
<keyword evidence="5" id="KW-0326">Glycosidase</keyword>
<dbReference type="SUPFAM" id="SSF74650">
    <property type="entry name" value="Galactose mutarotase-like"/>
    <property type="match status" value="1"/>
</dbReference>
<dbReference type="Pfam" id="PF02836">
    <property type="entry name" value="Glyco_hydro_2_C"/>
    <property type="match status" value="1"/>
</dbReference>
<evidence type="ECO:0000313" key="9">
    <source>
        <dbReference type="Proteomes" id="UP001165090"/>
    </source>
</evidence>
<dbReference type="EC" id="3.2.1.23" evidence="3"/>
<dbReference type="InterPro" id="IPR036156">
    <property type="entry name" value="Beta-gal/glucu_dom_sf"/>
</dbReference>
<proteinExistence type="inferred from homology"/>
<dbReference type="PRINTS" id="PR00132">
    <property type="entry name" value="GLHYDRLASE2"/>
</dbReference>
<organism evidence="8 9">
    <name type="scientific">Volvox africanus</name>
    <dbReference type="NCBI Taxonomy" id="51714"/>
    <lineage>
        <taxon>Eukaryota</taxon>
        <taxon>Viridiplantae</taxon>
        <taxon>Chlorophyta</taxon>
        <taxon>core chlorophytes</taxon>
        <taxon>Chlorophyceae</taxon>
        <taxon>CS clade</taxon>
        <taxon>Chlamydomonadales</taxon>
        <taxon>Volvocaceae</taxon>
        <taxon>Volvox</taxon>
    </lineage>
</organism>
<dbReference type="SMART" id="SM01038">
    <property type="entry name" value="Bgal_small_N"/>
    <property type="match status" value="1"/>
</dbReference>
<dbReference type="Gene3D" id="2.60.40.10">
    <property type="entry name" value="Immunoglobulins"/>
    <property type="match status" value="2"/>
</dbReference>
<comment type="catalytic activity">
    <reaction evidence="1">
        <text>Hydrolysis of terminal non-reducing beta-D-galactose residues in beta-D-galactosides.</text>
        <dbReference type="EC" id="3.2.1.23"/>
    </reaction>
</comment>
<accession>A0ABQ5SE39</accession>
<dbReference type="Gene3D" id="2.70.98.10">
    <property type="match status" value="1"/>
</dbReference>
<dbReference type="Gene3D" id="3.20.20.80">
    <property type="entry name" value="Glycosidases"/>
    <property type="match status" value="1"/>
</dbReference>
<dbReference type="InterPro" id="IPR006103">
    <property type="entry name" value="Glyco_hydro_2_cat"/>
</dbReference>
<dbReference type="InterPro" id="IPR017853">
    <property type="entry name" value="GH"/>
</dbReference>
<keyword evidence="9" id="KW-1185">Reference proteome</keyword>
<dbReference type="Gene3D" id="2.60.120.260">
    <property type="entry name" value="Galactose-binding domain-like"/>
    <property type="match status" value="1"/>
</dbReference>
<dbReference type="InterPro" id="IPR006101">
    <property type="entry name" value="Glyco_hydro_2"/>
</dbReference>
<evidence type="ECO:0000256" key="3">
    <source>
        <dbReference type="ARBA" id="ARBA00012756"/>
    </source>
</evidence>
<evidence type="ECO:0000256" key="4">
    <source>
        <dbReference type="ARBA" id="ARBA00022801"/>
    </source>
</evidence>
<name>A0ABQ5SE39_9CHLO</name>
<dbReference type="Proteomes" id="UP001165090">
    <property type="component" value="Unassembled WGS sequence"/>
</dbReference>
<dbReference type="EMBL" id="BSDZ01000079">
    <property type="protein sequence ID" value="GLI68193.1"/>
    <property type="molecule type" value="Genomic_DNA"/>
</dbReference>
<dbReference type="Pfam" id="PF02929">
    <property type="entry name" value="Bgal_small_N"/>
    <property type="match status" value="1"/>
</dbReference>